<feature type="region of interest" description="Disordered" evidence="3">
    <location>
        <begin position="469"/>
        <end position="497"/>
    </location>
</feature>
<evidence type="ECO:0000313" key="6">
    <source>
        <dbReference type="EMBL" id="MUN38529.1"/>
    </source>
</evidence>
<accession>A0A7K1L298</accession>
<evidence type="ECO:0000256" key="4">
    <source>
        <dbReference type="SAM" id="SignalP"/>
    </source>
</evidence>
<evidence type="ECO:0000256" key="1">
    <source>
        <dbReference type="ARBA" id="ARBA00010088"/>
    </source>
</evidence>
<feature type="signal peptide" evidence="4">
    <location>
        <begin position="1"/>
        <end position="24"/>
    </location>
</feature>
<comment type="similarity">
    <text evidence="1">Belongs to the peptidase S33 family.</text>
</comment>
<sequence length="497" mass="54773">MSWTRMASLAPLVSLLLLPGPVSTAESPASPAAKGIAWKPCPEDPWAQCGKVPVPVDWARPAGAKIDLAVARRPALDPRKRIGSLFLLPGGPGGSGVGFVLFGADDLDPQILQRFDVIGVDARGIGDSRPLRCPPISDSPSEYPRDAKAYAQLLQWHKKRADECRRLTGPVFDHVDTRSNARDVDAVRAALGERRISLYGESYGTLLGQQYAEEHPGRVRALALDGNMNHSATDVRRYLLTGSTGLERLYRRFAAWCEESPRCALRGQDAFKVLDGLLARADRGELKDPAGTVITSIDLVETIREAMYGPNSRSGWPALSVYLTRLQAQKPVRLTEDFGDTFQPIFCTDFSFPVRDFAHLRSLMAASRHAAPHTRVDNLRWIAVAGCQGYLPRARNPQRPYRIKGVPPVLLVNSRYDVSTPYSDAESVARQIPGSVLLTYDGIGHTSYTRNPCTTAAIDRYLLTLRTPPPDTHCPAEPAPLTETKLEPDTRQPQWLW</sequence>
<dbReference type="InterPro" id="IPR029058">
    <property type="entry name" value="AB_hydrolase_fold"/>
</dbReference>
<reference evidence="6 7" key="1">
    <citation type="submission" date="2019-11" db="EMBL/GenBank/DDBJ databases">
        <authorList>
            <person name="Cao P."/>
        </authorList>
    </citation>
    <scope>NUCLEOTIDE SEQUENCE [LARGE SCALE GENOMIC DNA]</scope>
    <source>
        <strain evidence="6 7">NEAU-AAG5</strain>
    </source>
</reference>
<dbReference type="Proteomes" id="UP000432015">
    <property type="component" value="Unassembled WGS sequence"/>
</dbReference>
<evidence type="ECO:0000256" key="3">
    <source>
        <dbReference type="SAM" id="MobiDB-lite"/>
    </source>
</evidence>
<dbReference type="InterPro" id="IPR051601">
    <property type="entry name" value="Serine_prot/Carboxylest_S33"/>
</dbReference>
<protein>
    <submittedName>
        <fullName evidence="6">Alpha/beta fold hydrolase</fullName>
    </submittedName>
</protein>
<dbReference type="Gene3D" id="3.40.50.1820">
    <property type="entry name" value="alpha/beta hydrolase"/>
    <property type="match status" value="1"/>
</dbReference>
<name>A0A7K1L298_9ACTN</name>
<dbReference type="PANTHER" id="PTHR43248">
    <property type="entry name" value="2-SUCCINYL-6-HYDROXY-2,4-CYCLOHEXADIENE-1-CARBOXYLATE SYNTHASE"/>
    <property type="match status" value="1"/>
</dbReference>
<dbReference type="SUPFAM" id="SSF53474">
    <property type="entry name" value="alpha/beta-Hydrolases"/>
    <property type="match status" value="1"/>
</dbReference>
<dbReference type="GO" id="GO:0016787">
    <property type="term" value="F:hydrolase activity"/>
    <property type="evidence" value="ECO:0007669"/>
    <property type="project" value="UniProtKB-KW"/>
</dbReference>
<organism evidence="6 7">
    <name type="scientific">Actinomadura litoris</name>
    <dbReference type="NCBI Taxonomy" id="2678616"/>
    <lineage>
        <taxon>Bacteria</taxon>
        <taxon>Bacillati</taxon>
        <taxon>Actinomycetota</taxon>
        <taxon>Actinomycetes</taxon>
        <taxon>Streptosporangiales</taxon>
        <taxon>Thermomonosporaceae</taxon>
        <taxon>Actinomadura</taxon>
    </lineage>
</organism>
<evidence type="ECO:0000313" key="7">
    <source>
        <dbReference type="Proteomes" id="UP000432015"/>
    </source>
</evidence>
<dbReference type="Pfam" id="PF00561">
    <property type="entry name" value="Abhydrolase_1"/>
    <property type="match status" value="1"/>
</dbReference>
<feature type="chain" id="PRO_5029843762" evidence="4">
    <location>
        <begin position="25"/>
        <end position="497"/>
    </location>
</feature>
<keyword evidence="4" id="KW-0732">Signal</keyword>
<gene>
    <name evidence="6" type="ORF">GNZ18_18215</name>
</gene>
<dbReference type="PANTHER" id="PTHR43248:SF25">
    <property type="entry name" value="AB HYDROLASE-1 DOMAIN-CONTAINING PROTEIN-RELATED"/>
    <property type="match status" value="1"/>
</dbReference>
<dbReference type="EMBL" id="WOFH01000006">
    <property type="protein sequence ID" value="MUN38529.1"/>
    <property type="molecule type" value="Genomic_DNA"/>
</dbReference>
<dbReference type="AlphaFoldDB" id="A0A7K1L298"/>
<evidence type="ECO:0000256" key="2">
    <source>
        <dbReference type="ARBA" id="ARBA00022801"/>
    </source>
</evidence>
<dbReference type="RefSeq" id="WP_156217712.1">
    <property type="nucleotide sequence ID" value="NZ_WOFH01000006.1"/>
</dbReference>
<keyword evidence="2 6" id="KW-0378">Hydrolase</keyword>
<comment type="caution">
    <text evidence="6">The sequence shown here is derived from an EMBL/GenBank/DDBJ whole genome shotgun (WGS) entry which is preliminary data.</text>
</comment>
<evidence type="ECO:0000259" key="5">
    <source>
        <dbReference type="Pfam" id="PF00561"/>
    </source>
</evidence>
<proteinExistence type="inferred from homology"/>
<dbReference type="InterPro" id="IPR000073">
    <property type="entry name" value="AB_hydrolase_1"/>
</dbReference>
<feature type="domain" description="AB hydrolase-1" evidence="5">
    <location>
        <begin position="85"/>
        <end position="448"/>
    </location>
</feature>
<keyword evidence="7" id="KW-1185">Reference proteome</keyword>